<evidence type="ECO:0000256" key="2">
    <source>
        <dbReference type="SAM" id="Phobius"/>
    </source>
</evidence>
<feature type="transmembrane region" description="Helical" evidence="2">
    <location>
        <begin position="93"/>
        <end position="111"/>
    </location>
</feature>
<keyword evidence="2" id="KW-0812">Transmembrane</keyword>
<evidence type="ECO:0000313" key="3">
    <source>
        <dbReference type="EMBL" id="PVH15457.1"/>
    </source>
</evidence>
<dbReference type="GeneID" id="37003298"/>
<proteinExistence type="predicted"/>
<keyword evidence="2" id="KW-1133">Transmembrane helix</keyword>
<gene>
    <name evidence="3" type="ORF">CXQ87_003298</name>
</gene>
<dbReference type="EMBL" id="PKFP01000003">
    <property type="protein sequence ID" value="PVH15457.1"/>
    <property type="molecule type" value="Genomic_DNA"/>
</dbReference>
<accession>A0A2V1AAQ4</accession>
<dbReference type="VEuPathDB" id="FungiDB:CXQ87_003298"/>
<reference evidence="3 4" key="1">
    <citation type="submission" date="2017-12" db="EMBL/GenBank/DDBJ databases">
        <title>Genome Sequence of the Amphotericin B-resistant Candida duobushaemulonii strain, B09383.</title>
        <authorList>
            <person name="Chow N.A."/>
            <person name="Gade L."/>
            <person name="Batra D."/>
            <person name="Rowe L.A."/>
            <person name="Loparev V.N."/>
            <person name="Litvintseva A.P."/>
        </authorList>
    </citation>
    <scope>NUCLEOTIDE SEQUENCE [LARGE SCALE GENOMIC DNA]</scope>
    <source>
        <strain evidence="3 4">B09383</strain>
    </source>
</reference>
<feature type="region of interest" description="Disordered" evidence="1">
    <location>
        <begin position="152"/>
        <end position="186"/>
    </location>
</feature>
<dbReference type="RefSeq" id="XP_025336397.1">
    <property type="nucleotide sequence ID" value="XM_025481779.1"/>
</dbReference>
<dbReference type="Proteomes" id="UP000244406">
    <property type="component" value="Unassembled WGS sequence"/>
</dbReference>
<organism evidence="3 4">
    <name type="scientific">Candidozyma duobushaemuli</name>
    <dbReference type="NCBI Taxonomy" id="1231522"/>
    <lineage>
        <taxon>Eukaryota</taxon>
        <taxon>Fungi</taxon>
        <taxon>Dikarya</taxon>
        <taxon>Ascomycota</taxon>
        <taxon>Saccharomycotina</taxon>
        <taxon>Pichiomycetes</taxon>
        <taxon>Metschnikowiaceae</taxon>
        <taxon>Candidozyma</taxon>
    </lineage>
</organism>
<dbReference type="AlphaFoldDB" id="A0A2V1AAQ4"/>
<protein>
    <submittedName>
        <fullName evidence="3">Uncharacterized protein</fullName>
    </submittedName>
</protein>
<comment type="caution">
    <text evidence="3">The sequence shown here is derived from an EMBL/GenBank/DDBJ whole genome shotgun (WGS) entry which is preliminary data.</text>
</comment>
<evidence type="ECO:0000256" key="1">
    <source>
        <dbReference type="SAM" id="MobiDB-lite"/>
    </source>
</evidence>
<name>A0A2V1AAQ4_9ASCO</name>
<keyword evidence="2" id="KW-0472">Membrane</keyword>
<keyword evidence="4" id="KW-1185">Reference proteome</keyword>
<evidence type="ECO:0000313" key="4">
    <source>
        <dbReference type="Proteomes" id="UP000244406"/>
    </source>
</evidence>
<sequence>MDLSTQQRLLLTSDALDINIFGAYPADVFSDPSTQEANNISSITSFQKRQEVPQSTTVEMQDYDAHFATSTASAIPENSRDSKVGSNIATRSAQYFLLFVAFAFLISMGVLKYRAANRSTEPGKTDLEFILIPAEESDSNEEVYVEDRLLNESDSSIADDDTFTVNYSSEAEDEVSEDRENSENEA</sequence>